<evidence type="ECO:0000313" key="2">
    <source>
        <dbReference type="EMBL" id="EWS71788.1"/>
    </source>
</evidence>
<evidence type="ECO:0000313" key="3">
    <source>
        <dbReference type="Proteomes" id="UP000009168"/>
    </source>
</evidence>
<feature type="transmembrane region" description="Helical" evidence="1">
    <location>
        <begin position="21"/>
        <end position="49"/>
    </location>
</feature>
<name>W7X627_TETTS</name>
<keyword evidence="1" id="KW-0472">Membrane</keyword>
<protein>
    <submittedName>
        <fullName evidence="2">Transmembrane protein, putative</fullName>
    </submittedName>
</protein>
<dbReference type="GeneID" id="24437958"/>
<proteinExistence type="predicted"/>
<keyword evidence="3" id="KW-1185">Reference proteome</keyword>
<reference evidence="3" key="1">
    <citation type="journal article" date="2006" name="PLoS Biol.">
        <title>Macronuclear genome sequence of the ciliate Tetrahymena thermophila, a model eukaryote.</title>
        <authorList>
            <person name="Eisen J.A."/>
            <person name="Coyne R.S."/>
            <person name="Wu M."/>
            <person name="Wu D."/>
            <person name="Thiagarajan M."/>
            <person name="Wortman J.R."/>
            <person name="Badger J.H."/>
            <person name="Ren Q."/>
            <person name="Amedeo P."/>
            <person name="Jones K.M."/>
            <person name="Tallon L.J."/>
            <person name="Delcher A.L."/>
            <person name="Salzberg S.L."/>
            <person name="Silva J.C."/>
            <person name="Haas B.J."/>
            <person name="Majoros W.H."/>
            <person name="Farzad M."/>
            <person name="Carlton J.M."/>
            <person name="Smith R.K. Jr."/>
            <person name="Garg J."/>
            <person name="Pearlman R.E."/>
            <person name="Karrer K.M."/>
            <person name="Sun L."/>
            <person name="Manning G."/>
            <person name="Elde N.C."/>
            <person name="Turkewitz A.P."/>
            <person name="Asai D.J."/>
            <person name="Wilkes D.E."/>
            <person name="Wang Y."/>
            <person name="Cai H."/>
            <person name="Collins K."/>
            <person name="Stewart B.A."/>
            <person name="Lee S.R."/>
            <person name="Wilamowska K."/>
            <person name="Weinberg Z."/>
            <person name="Ruzzo W.L."/>
            <person name="Wloga D."/>
            <person name="Gaertig J."/>
            <person name="Frankel J."/>
            <person name="Tsao C.-C."/>
            <person name="Gorovsky M.A."/>
            <person name="Keeling P.J."/>
            <person name="Waller R.F."/>
            <person name="Patron N.J."/>
            <person name="Cherry J.M."/>
            <person name="Stover N.A."/>
            <person name="Krieger C.J."/>
            <person name="del Toro C."/>
            <person name="Ryder H.F."/>
            <person name="Williamson S.C."/>
            <person name="Barbeau R.A."/>
            <person name="Hamilton E.P."/>
            <person name="Orias E."/>
        </authorList>
    </citation>
    <scope>NUCLEOTIDE SEQUENCE [LARGE SCALE GENOMIC DNA]</scope>
    <source>
        <strain evidence="3">SB210</strain>
    </source>
</reference>
<keyword evidence="1 2" id="KW-0812">Transmembrane</keyword>
<organism evidence="2 3">
    <name type="scientific">Tetrahymena thermophila (strain SB210)</name>
    <dbReference type="NCBI Taxonomy" id="312017"/>
    <lineage>
        <taxon>Eukaryota</taxon>
        <taxon>Sar</taxon>
        <taxon>Alveolata</taxon>
        <taxon>Ciliophora</taxon>
        <taxon>Intramacronucleata</taxon>
        <taxon>Oligohymenophorea</taxon>
        <taxon>Hymenostomatida</taxon>
        <taxon>Tetrahymenina</taxon>
        <taxon>Tetrahymenidae</taxon>
        <taxon>Tetrahymena</taxon>
    </lineage>
</organism>
<accession>W7X627</accession>
<feature type="transmembrane region" description="Helical" evidence="1">
    <location>
        <begin position="55"/>
        <end position="80"/>
    </location>
</feature>
<keyword evidence="1" id="KW-1133">Transmembrane helix</keyword>
<dbReference type="Proteomes" id="UP000009168">
    <property type="component" value="Unassembled WGS sequence"/>
</dbReference>
<dbReference type="InParanoid" id="W7X627"/>
<evidence type="ECO:0000256" key="1">
    <source>
        <dbReference type="SAM" id="Phobius"/>
    </source>
</evidence>
<dbReference type="AlphaFoldDB" id="W7X627"/>
<dbReference type="RefSeq" id="XP_012655675.1">
    <property type="nucleotide sequence ID" value="XM_012800221.1"/>
</dbReference>
<dbReference type="KEGG" id="tet:TTHERM_000239399"/>
<dbReference type="EMBL" id="GG662443">
    <property type="protein sequence ID" value="EWS71788.1"/>
    <property type="molecule type" value="Genomic_DNA"/>
</dbReference>
<sequence>MHAEFLMDQTVKKIFTQNLRLKAVVITLVMLNYNQDHFFYLNLLYLILYQTQHSYYFFPSCSSCCALIMLIFTFMSYFILNSMVIQYCSQSYLFSHYLFNKNYFSYFNCQKLHFKFEEDFLQNQIQHFAQNLISLMQFISQVIICIKYLSNQDFQLFYVGLQQAHFPSFLCRFQYTIFFYTSAVA</sequence>
<gene>
    <name evidence="2" type="ORF">TTHERM_000239399</name>
</gene>